<name>A0A183DYG5_9BILA</name>
<proteinExistence type="predicted"/>
<reference evidence="2" key="1">
    <citation type="submission" date="2016-06" db="UniProtKB">
        <authorList>
            <consortium name="WormBaseParasite"/>
        </authorList>
    </citation>
    <scope>IDENTIFICATION</scope>
</reference>
<protein>
    <submittedName>
        <fullName evidence="2">CG1699 protein</fullName>
    </submittedName>
</protein>
<sequence length="181" mass="19805">LKENPHLVYHPQRKKLSKILMKADQSNLAFDTAPSTPASNGRATPITFASPNPTKLNGCVNSGVIYTQVPAQSLTGAAPGTVILTPAVNLRTPAQNTSQRNQAQQQIQQNTAPQNLSTTMHQILELYYTSLCEPAFPEPGEQSTLSSPQYYLDQYQLLHHQAITNQQHQQSNQLLSAQSTG</sequence>
<feature type="region of interest" description="Disordered" evidence="1">
    <location>
        <begin position="94"/>
        <end position="113"/>
    </location>
</feature>
<accession>A0A183DYG5</accession>
<dbReference type="WBParaSite" id="GPUH_0001377101-mRNA-1">
    <property type="protein sequence ID" value="GPUH_0001377101-mRNA-1"/>
    <property type="gene ID" value="GPUH_0001377101"/>
</dbReference>
<dbReference type="AlphaFoldDB" id="A0A183DYG5"/>
<evidence type="ECO:0000313" key="2">
    <source>
        <dbReference type="WBParaSite" id="GPUH_0001377101-mRNA-1"/>
    </source>
</evidence>
<organism evidence="2">
    <name type="scientific">Gongylonema pulchrum</name>
    <dbReference type="NCBI Taxonomy" id="637853"/>
    <lineage>
        <taxon>Eukaryota</taxon>
        <taxon>Metazoa</taxon>
        <taxon>Ecdysozoa</taxon>
        <taxon>Nematoda</taxon>
        <taxon>Chromadorea</taxon>
        <taxon>Rhabditida</taxon>
        <taxon>Spirurina</taxon>
        <taxon>Spiruromorpha</taxon>
        <taxon>Spiruroidea</taxon>
        <taxon>Gongylonematidae</taxon>
        <taxon>Gongylonema</taxon>
    </lineage>
</organism>
<evidence type="ECO:0000256" key="1">
    <source>
        <dbReference type="SAM" id="MobiDB-lite"/>
    </source>
</evidence>